<evidence type="ECO:0008006" key="5">
    <source>
        <dbReference type="Google" id="ProtNLM"/>
    </source>
</evidence>
<dbReference type="EMBL" id="JASCZI010060433">
    <property type="protein sequence ID" value="MED6131271.1"/>
    <property type="molecule type" value="Genomic_DNA"/>
</dbReference>
<protein>
    <recommendedName>
        <fullName evidence="5">Ribosomal protein S6</fullName>
    </recommendedName>
</protein>
<dbReference type="SUPFAM" id="SSF54995">
    <property type="entry name" value="Ribosomal protein S6"/>
    <property type="match status" value="1"/>
</dbReference>
<dbReference type="InterPro" id="IPR000529">
    <property type="entry name" value="Ribosomal_bS6"/>
</dbReference>
<keyword evidence="4" id="KW-1185">Reference proteome</keyword>
<evidence type="ECO:0000313" key="3">
    <source>
        <dbReference type="EMBL" id="MED6131271.1"/>
    </source>
</evidence>
<dbReference type="Pfam" id="PF01250">
    <property type="entry name" value="Ribosomal_S6"/>
    <property type="match status" value="1"/>
</dbReference>
<accession>A0ABU6S4D1</accession>
<evidence type="ECO:0000313" key="4">
    <source>
        <dbReference type="Proteomes" id="UP001341840"/>
    </source>
</evidence>
<gene>
    <name evidence="3" type="ORF">PIB30_008311</name>
</gene>
<dbReference type="CDD" id="cd15465">
    <property type="entry name" value="bS6_mito"/>
    <property type="match status" value="1"/>
</dbReference>
<comment type="similarity">
    <text evidence="1">Belongs to the bacterial ribosomal protein bS6 family.</text>
</comment>
<feature type="region of interest" description="Disordered" evidence="2">
    <location>
        <begin position="117"/>
        <end position="153"/>
    </location>
</feature>
<dbReference type="InterPro" id="IPR014717">
    <property type="entry name" value="Transl_elong_EF1B/ribsomal_bS6"/>
</dbReference>
<dbReference type="PANTHER" id="PTHR21011">
    <property type="entry name" value="MITOCHONDRIAL 28S RIBOSOMAL PROTEIN S6"/>
    <property type="match status" value="1"/>
</dbReference>
<dbReference type="Gene3D" id="3.30.70.60">
    <property type="match status" value="1"/>
</dbReference>
<sequence length="153" mass="18090">MPLYDCMLLFKPHIKKEALLDLVTRVGKHVYRRNGVVTDVKSFGEVQLGYGIKKLDGRHFKGHLMQLSMMATPELNKELHYLNKEDRLLRWLLVKQRDFTFGNEFFSEQGELELTNLYQSRRPFNQDDGDEEEDEDGDEEYEVDEETSELKEN</sequence>
<proteinExistence type="inferred from homology"/>
<feature type="compositionally biased region" description="Acidic residues" evidence="2">
    <location>
        <begin position="127"/>
        <end position="147"/>
    </location>
</feature>
<evidence type="ECO:0000256" key="2">
    <source>
        <dbReference type="SAM" id="MobiDB-lite"/>
    </source>
</evidence>
<name>A0ABU6S4D1_9FABA</name>
<evidence type="ECO:0000256" key="1">
    <source>
        <dbReference type="ARBA" id="ARBA00009512"/>
    </source>
</evidence>
<dbReference type="Proteomes" id="UP001341840">
    <property type="component" value="Unassembled WGS sequence"/>
</dbReference>
<dbReference type="PANTHER" id="PTHR21011:SF1">
    <property type="entry name" value="SMALL RIBOSOMAL SUBUNIT PROTEIN BS6M"/>
    <property type="match status" value="1"/>
</dbReference>
<dbReference type="InterPro" id="IPR035980">
    <property type="entry name" value="Ribosomal_bS6_sf"/>
</dbReference>
<organism evidence="3 4">
    <name type="scientific">Stylosanthes scabra</name>
    <dbReference type="NCBI Taxonomy" id="79078"/>
    <lineage>
        <taxon>Eukaryota</taxon>
        <taxon>Viridiplantae</taxon>
        <taxon>Streptophyta</taxon>
        <taxon>Embryophyta</taxon>
        <taxon>Tracheophyta</taxon>
        <taxon>Spermatophyta</taxon>
        <taxon>Magnoliopsida</taxon>
        <taxon>eudicotyledons</taxon>
        <taxon>Gunneridae</taxon>
        <taxon>Pentapetalae</taxon>
        <taxon>rosids</taxon>
        <taxon>fabids</taxon>
        <taxon>Fabales</taxon>
        <taxon>Fabaceae</taxon>
        <taxon>Papilionoideae</taxon>
        <taxon>50 kb inversion clade</taxon>
        <taxon>dalbergioids sensu lato</taxon>
        <taxon>Dalbergieae</taxon>
        <taxon>Pterocarpus clade</taxon>
        <taxon>Stylosanthes</taxon>
    </lineage>
</organism>
<reference evidence="3 4" key="1">
    <citation type="journal article" date="2023" name="Plants (Basel)">
        <title>Bridging the Gap: Combining Genomics and Transcriptomics Approaches to Understand Stylosanthes scabra, an Orphan Legume from the Brazilian Caatinga.</title>
        <authorList>
            <person name="Ferreira-Neto J.R.C."/>
            <person name="da Silva M.D."/>
            <person name="Binneck E."/>
            <person name="de Melo N.F."/>
            <person name="da Silva R.H."/>
            <person name="de Melo A.L.T.M."/>
            <person name="Pandolfi V."/>
            <person name="Bustamante F.O."/>
            <person name="Brasileiro-Vidal A.C."/>
            <person name="Benko-Iseppon A.M."/>
        </authorList>
    </citation>
    <scope>NUCLEOTIDE SEQUENCE [LARGE SCALE GENOMIC DNA]</scope>
    <source>
        <tissue evidence="3">Leaves</tissue>
    </source>
</reference>
<comment type="caution">
    <text evidence="3">The sequence shown here is derived from an EMBL/GenBank/DDBJ whole genome shotgun (WGS) entry which is preliminary data.</text>
</comment>